<sequence length="46" mass="5593">MHAAHGVGYEIYKRKHDIRMTIEKKREKDYLRSQRVASDLERKIHV</sequence>
<reference evidence="1 2" key="1">
    <citation type="submission" date="2021-03" db="EMBL/GenBank/DDBJ databases">
        <title>Antimicrobial resistance genes in bacteria isolated from Japanese honey, and their potential for conferring macrolide and lincosamide resistance in the American foulbrood pathogen Paenibacillus larvae.</title>
        <authorList>
            <person name="Okamoto M."/>
            <person name="Kumagai M."/>
            <person name="Kanamori H."/>
            <person name="Takamatsu D."/>
        </authorList>
    </citation>
    <scope>NUCLEOTIDE SEQUENCE [LARGE SCALE GENOMIC DNA]</scope>
    <source>
        <strain evidence="1 2">J8TS2</strain>
    </source>
</reference>
<keyword evidence="2" id="KW-1185">Reference proteome</keyword>
<organism evidence="1 2">
    <name type="scientific">Lederbergia ruris</name>
    <dbReference type="NCBI Taxonomy" id="217495"/>
    <lineage>
        <taxon>Bacteria</taxon>
        <taxon>Bacillati</taxon>
        <taxon>Bacillota</taxon>
        <taxon>Bacilli</taxon>
        <taxon>Bacillales</taxon>
        <taxon>Bacillaceae</taxon>
        <taxon>Lederbergia</taxon>
    </lineage>
</organism>
<accession>A0ABQ4KFD8</accession>
<protein>
    <submittedName>
        <fullName evidence="1">Uncharacterized protein</fullName>
    </submittedName>
</protein>
<comment type="caution">
    <text evidence="1">The sequence shown here is derived from an EMBL/GenBank/DDBJ whole genome shotgun (WGS) entry which is preliminary data.</text>
</comment>
<gene>
    <name evidence="1" type="ORF">J8TS2_10040</name>
</gene>
<evidence type="ECO:0000313" key="1">
    <source>
        <dbReference type="EMBL" id="GIN56685.1"/>
    </source>
</evidence>
<dbReference type="Pfam" id="PF26149">
    <property type="entry name" value="YuzK"/>
    <property type="match status" value="1"/>
</dbReference>
<evidence type="ECO:0000313" key="2">
    <source>
        <dbReference type="Proteomes" id="UP000679950"/>
    </source>
</evidence>
<name>A0ABQ4KFD8_9BACI</name>
<dbReference type="EMBL" id="BORB01000006">
    <property type="protein sequence ID" value="GIN56685.1"/>
    <property type="molecule type" value="Genomic_DNA"/>
</dbReference>
<proteinExistence type="predicted"/>
<dbReference type="Proteomes" id="UP000679950">
    <property type="component" value="Unassembled WGS sequence"/>
</dbReference>
<dbReference type="InterPro" id="IPR058676">
    <property type="entry name" value="YuzK"/>
</dbReference>